<dbReference type="Gene3D" id="1.10.3210.10">
    <property type="entry name" value="Hypothetical protein af1432"/>
    <property type="match status" value="1"/>
</dbReference>
<dbReference type="InterPro" id="IPR050135">
    <property type="entry name" value="dGTPase-like"/>
</dbReference>
<dbReference type="CDD" id="cd00077">
    <property type="entry name" value="HDc"/>
    <property type="match status" value="1"/>
</dbReference>
<feature type="region of interest" description="Disordered" evidence="1">
    <location>
        <begin position="537"/>
        <end position="613"/>
    </location>
</feature>
<dbReference type="GO" id="GO:0008832">
    <property type="term" value="F:dGTPase activity"/>
    <property type="evidence" value="ECO:0007669"/>
    <property type="project" value="TreeGrafter"/>
</dbReference>
<dbReference type="GO" id="GO:0006203">
    <property type="term" value="P:dGTP catabolic process"/>
    <property type="evidence" value="ECO:0007669"/>
    <property type="project" value="TreeGrafter"/>
</dbReference>
<accession>A0A0D7B9I0</accession>
<name>A0A0D7B9I0_9AGAR</name>
<feature type="compositionally biased region" description="Polar residues" evidence="1">
    <location>
        <begin position="560"/>
        <end position="580"/>
    </location>
</feature>
<dbReference type="PROSITE" id="PS51831">
    <property type="entry name" value="HD"/>
    <property type="match status" value="1"/>
</dbReference>
<proteinExistence type="predicted"/>
<dbReference type="SMART" id="SM00471">
    <property type="entry name" value="HDc"/>
    <property type="match status" value="1"/>
</dbReference>
<evidence type="ECO:0000313" key="3">
    <source>
        <dbReference type="EMBL" id="KIY66171.1"/>
    </source>
</evidence>
<dbReference type="PANTHER" id="PTHR11373:SF4">
    <property type="entry name" value="DEOXYNUCLEOSIDE TRIPHOSPHATE TRIPHOSPHOHYDROLASE SAMHD1"/>
    <property type="match status" value="1"/>
</dbReference>
<dbReference type="OrthoDB" id="9991235at2759"/>
<keyword evidence="4" id="KW-1185">Reference proteome</keyword>
<dbReference type="Pfam" id="PF01966">
    <property type="entry name" value="HD"/>
    <property type="match status" value="1"/>
</dbReference>
<evidence type="ECO:0000313" key="4">
    <source>
        <dbReference type="Proteomes" id="UP000054007"/>
    </source>
</evidence>
<dbReference type="Gene3D" id="3.30.70.2760">
    <property type="match status" value="1"/>
</dbReference>
<dbReference type="AlphaFoldDB" id="A0A0D7B9I0"/>
<reference evidence="3 4" key="1">
    <citation type="journal article" date="2015" name="Fungal Genet. Biol.">
        <title>Evolution of novel wood decay mechanisms in Agaricales revealed by the genome sequences of Fistulina hepatica and Cylindrobasidium torrendii.</title>
        <authorList>
            <person name="Floudas D."/>
            <person name="Held B.W."/>
            <person name="Riley R."/>
            <person name="Nagy L.G."/>
            <person name="Koehler G."/>
            <person name="Ransdell A.S."/>
            <person name="Younus H."/>
            <person name="Chow J."/>
            <person name="Chiniquy J."/>
            <person name="Lipzen A."/>
            <person name="Tritt A."/>
            <person name="Sun H."/>
            <person name="Haridas S."/>
            <person name="LaButti K."/>
            <person name="Ohm R.A."/>
            <person name="Kues U."/>
            <person name="Blanchette R.A."/>
            <person name="Grigoriev I.V."/>
            <person name="Minto R.E."/>
            <person name="Hibbett D.S."/>
        </authorList>
    </citation>
    <scope>NUCLEOTIDE SEQUENCE [LARGE SCALE GENOMIC DNA]</scope>
    <source>
        <strain evidence="3 4">FP15055 ss-10</strain>
    </source>
</reference>
<evidence type="ECO:0000256" key="1">
    <source>
        <dbReference type="SAM" id="MobiDB-lite"/>
    </source>
</evidence>
<dbReference type="PANTHER" id="PTHR11373">
    <property type="entry name" value="DEOXYNUCLEOSIDE TRIPHOSPHATE TRIPHOSPHOHYDROLASE"/>
    <property type="match status" value="1"/>
</dbReference>
<sequence>MAAALEHRLVRAASCKLLQKTPSRVRSGSGSVRRSPSVALLSPFALAVWTFSSPLAQDGPLHQGSNPRPHRCQCQASQVYRYARSTQLFSLPKKSNHQGRRQFQRLRNIKQLGTSYYVWPGASHNRFEHCLGVACLARKLLTAIRSRQPELGLTDRDVDLVEIAGLCHDLGHGPWSHVWDAMFMPSVLPDRPWKHEEGSEMMFDFLVKDNNIDIEDADVKLIKDLIAGERRHCDPSEKQFLFDIVANKKNGLDVDKFDYFLRDSRAIGEEIKISLSLLFSSARVIDNEICYDVKHCNLIYEIYNTRFRLHKLVYNHKTAKAIEYMIIDALKLAQNEGGMKIAERVFDPESMCTLTDELMSLIEYMSITDPKLKPAADMFQRIKQRKLYKQVDFKTIQWAERQLFEQNVTREKIVEAAKLNYNKHMDDRKYGTDKADDKEEGFELEDPENLEVDDVIISLSPMHYGMGPENPVDHVKFYSRQSLNQSRSAQLGDYSILMPPFFGEISLRVYTKKPEYYYNVQAGYRAVVQELREKQGQEVRSDLSVPTPPLTPLAPTTGPRSSSGGLRRTASASLNENPWTTVKAGFQPPGTPSPKKRKASVGEEDAPEAKRRS</sequence>
<dbReference type="InterPro" id="IPR006674">
    <property type="entry name" value="HD_domain"/>
</dbReference>
<dbReference type="Proteomes" id="UP000054007">
    <property type="component" value="Unassembled WGS sequence"/>
</dbReference>
<dbReference type="EMBL" id="KN880563">
    <property type="protein sequence ID" value="KIY66171.1"/>
    <property type="molecule type" value="Genomic_DNA"/>
</dbReference>
<evidence type="ECO:0000259" key="2">
    <source>
        <dbReference type="PROSITE" id="PS51831"/>
    </source>
</evidence>
<organism evidence="3 4">
    <name type="scientific">Cylindrobasidium torrendii FP15055 ss-10</name>
    <dbReference type="NCBI Taxonomy" id="1314674"/>
    <lineage>
        <taxon>Eukaryota</taxon>
        <taxon>Fungi</taxon>
        <taxon>Dikarya</taxon>
        <taxon>Basidiomycota</taxon>
        <taxon>Agaricomycotina</taxon>
        <taxon>Agaricomycetes</taxon>
        <taxon>Agaricomycetidae</taxon>
        <taxon>Agaricales</taxon>
        <taxon>Marasmiineae</taxon>
        <taxon>Physalacriaceae</taxon>
        <taxon>Cylindrobasidium</taxon>
    </lineage>
</organism>
<dbReference type="InterPro" id="IPR003607">
    <property type="entry name" value="HD/PDEase_dom"/>
</dbReference>
<gene>
    <name evidence="3" type="ORF">CYLTODRAFT_444863</name>
</gene>
<feature type="domain" description="HD" evidence="2">
    <location>
        <begin position="126"/>
        <end position="260"/>
    </location>
</feature>
<dbReference type="GO" id="GO:0005634">
    <property type="term" value="C:nucleus"/>
    <property type="evidence" value="ECO:0007669"/>
    <property type="project" value="TreeGrafter"/>
</dbReference>
<dbReference type="SUPFAM" id="SSF109604">
    <property type="entry name" value="HD-domain/PDEase-like"/>
    <property type="match status" value="1"/>
</dbReference>
<protein>
    <recommendedName>
        <fullName evidence="2">HD domain-containing protein</fullName>
    </recommendedName>
</protein>